<dbReference type="EMBL" id="CM009756">
    <property type="protein sequence ID" value="PUZ44481.1"/>
    <property type="molecule type" value="Genomic_DNA"/>
</dbReference>
<dbReference type="Gramene" id="PUZ44481">
    <property type="protein sequence ID" value="PUZ44481"/>
    <property type="gene ID" value="GQ55_8G103700"/>
</dbReference>
<evidence type="ECO:0000313" key="3">
    <source>
        <dbReference type="Proteomes" id="UP000244336"/>
    </source>
</evidence>
<accession>A0A2T7CMC7</accession>
<sequence length="378" mass="42016">MAATHDWSALPSDLVNRVGDCFLATNDLDHYMTFRAVCSPWRHATDDPRSSPAADPGFWPQRWVMHSREEPSTVPTLPRRQLHRCWRTRLGTTGGAGTVRLFVNAATGRVLRKDLPVLRRRYYLIATTTGGFLVLADREPPHALRVLNPFTGSSIRFMAPAPSQLHVTGHLYLVGSVPTLVLVCRGSPVNYGSLYVYSADPSNESLGLEPWSMSTFPTQGQASARKTKMKTKTILQQFRICFIVESAGETLLVGARGTSTELEMLKVDVTRAWLEPIKSLGNHAIIIGLWRCLSVDADKFPSIQGNCMVLYNDTEGTMTSVDITDTSQRHEDQDVPALIHLLFDYCSNIPHSELGEERHYEELVQAILAAMRHAASGD</sequence>
<gene>
    <name evidence="2" type="ORF">GQ55_8G103700</name>
</gene>
<dbReference type="InterPro" id="IPR005174">
    <property type="entry name" value="KIB1-4_b-propeller"/>
</dbReference>
<organism evidence="2 3">
    <name type="scientific">Panicum hallii var. hallii</name>
    <dbReference type="NCBI Taxonomy" id="1504633"/>
    <lineage>
        <taxon>Eukaryota</taxon>
        <taxon>Viridiplantae</taxon>
        <taxon>Streptophyta</taxon>
        <taxon>Embryophyta</taxon>
        <taxon>Tracheophyta</taxon>
        <taxon>Spermatophyta</taxon>
        <taxon>Magnoliopsida</taxon>
        <taxon>Liliopsida</taxon>
        <taxon>Poales</taxon>
        <taxon>Poaceae</taxon>
        <taxon>PACMAD clade</taxon>
        <taxon>Panicoideae</taxon>
        <taxon>Panicodae</taxon>
        <taxon>Paniceae</taxon>
        <taxon>Panicinae</taxon>
        <taxon>Panicum</taxon>
        <taxon>Panicum sect. Panicum</taxon>
    </lineage>
</organism>
<reference evidence="2 3" key="1">
    <citation type="submission" date="2018-04" db="EMBL/GenBank/DDBJ databases">
        <title>WGS assembly of Panicum hallii var. hallii HAL2.</title>
        <authorList>
            <person name="Lovell J."/>
            <person name="Jenkins J."/>
            <person name="Lowry D."/>
            <person name="Mamidi S."/>
            <person name="Sreedasyam A."/>
            <person name="Weng X."/>
            <person name="Barry K."/>
            <person name="Bonette J."/>
            <person name="Campitelli B."/>
            <person name="Daum C."/>
            <person name="Gordon S."/>
            <person name="Gould B."/>
            <person name="Lipzen A."/>
            <person name="MacQueen A."/>
            <person name="Palacio-Mejia J."/>
            <person name="Plott C."/>
            <person name="Shakirov E."/>
            <person name="Shu S."/>
            <person name="Yoshinaga Y."/>
            <person name="Zane M."/>
            <person name="Rokhsar D."/>
            <person name="Grimwood J."/>
            <person name="Schmutz J."/>
            <person name="Juenger T."/>
        </authorList>
    </citation>
    <scope>NUCLEOTIDE SEQUENCE [LARGE SCALE GENOMIC DNA]</scope>
    <source>
        <strain evidence="3">cv. HAL2</strain>
    </source>
</reference>
<name>A0A2T7CMC7_9POAL</name>
<dbReference type="OrthoDB" id="688438at2759"/>
<feature type="domain" description="KIB1-4 beta-propeller" evidence="1">
    <location>
        <begin position="225"/>
        <end position="308"/>
    </location>
</feature>
<dbReference type="Pfam" id="PF03478">
    <property type="entry name" value="Beta-prop_KIB1-4"/>
    <property type="match status" value="1"/>
</dbReference>
<protein>
    <recommendedName>
        <fullName evidence="1">KIB1-4 beta-propeller domain-containing protein</fullName>
    </recommendedName>
</protein>
<proteinExistence type="predicted"/>
<dbReference type="PANTHER" id="PTHR33165">
    <property type="entry name" value="F-BOX DOMAIN CONTAINING PROTEIN-LIKE-RELATED"/>
    <property type="match status" value="1"/>
</dbReference>
<dbReference type="AlphaFoldDB" id="A0A2T7CMC7"/>
<evidence type="ECO:0000313" key="2">
    <source>
        <dbReference type="EMBL" id="PUZ44481.1"/>
    </source>
</evidence>
<evidence type="ECO:0000259" key="1">
    <source>
        <dbReference type="Pfam" id="PF03478"/>
    </source>
</evidence>
<dbReference type="Proteomes" id="UP000244336">
    <property type="component" value="Chromosome 8"/>
</dbReference>
<keyword evidence="3" id="KW-1185">Reference proteome</keyword>
<dbReference type="PANTHER" id="PTHR33165:SF86">
    <property type="entry name" value="EXPRESSED PROTEIN"/>
    <property type="match status" value="1"/>
</dbReference>